<dbReference type="InterPro" id="IPR018490">
    <property type="entry name" value="cNMP-bd_dom_sf"/>
</dbReference>
<dbReference type="InterPro" id="IPR011066">
    <property type="entry name" value="MscS_channel_C_sf"/>
</dbReference>
<evidence type="ECO:0000256" key="4">
    <source>
        <dbReference type="ARBA" id="ARBA00022692"/>
    </source>
</evidence>
<dbReference type="PANTHER" id="PTHR30347">
    <property type="entry name" value="POTASSIUM CHANNEL RELATED"/>
    <property type="match status" value="1"/>
</dbReference>
<keyword evidence="4 7" id="KW-0812">Transmembrane</keyword>
<evidence type="ECO:0000256" key="1">
    <source>
        <dbReference type="ARBA" id="ARBA00004651"/>
    </source>
</evidence>
<feature type="transmembrane region" description="Helical" evidence="7">
    <location>
        <begin position="26"/>
        <end position="49"/>
    </location>
</feature>
<reference evidence="10" key="1">
    <citation type="journal article" date="2024" name="Algal Res.">
        <title>Biochemical, toxicological and genomic investigation of a high-biomass producing Limnothrix strain isolated from Italian shallow drinking water reservoir.</title>
        <authorList>
            <person name="Simonazzi M."/>
            <person name="Shishido T.K."/>
            <person name="Delbaje E."/>
            <person name="Wahlsten M."/>
            <person name="Fewer D.P."/>
            <person name="Sivonen K."/>
            <person name="Pezzolesi L."/>
            <person name="Pistocchi R."/>
        </authorList>
    </citation>
    <scope>NUCLEOTIDE SEQUENCE [LARGE SCALE GENOMIC DNA]</scope>
    <source>
        <strain evidence="10">LRLZ20PSL1</strain>
    </source>
</reference>
<evidence type="ECO:0000313" key="10">
    <source>
        <dbReference type="Proteomes" id="UP001604335"/>
    </source>
</evidence>
<dbReference type="Gene3D" id="2.30.30.60">
    <property type="match status" value="1"/>
</dbReference>
<evidence type="ECO:0000256" key="6">
    <source>
        <dbReference type="ARBA" id="ARBA00023136"/>
    </source>
</evidence>
<name>A0ABW7CCT2_9CYAN</name>
<evidence type="ECO:0000256" key="2">
    <source>
        <dbReference type="ARBA" id="ARBA00008017"/>
    </source>
</evidence>
<dbReference type="InterPro" id="IPR018488">
    <property type="entry name" value="cNMP-bd_CS"/>
</dbReference>
<dbReference type="PROSITE" id="PS00889">
    <property type="entry name" value="CNMP_BINDING_2"/>
    <property type="match status" value="1"/>
</dbReference>
<accession>A0ABW7CCT2</accession>
<dbReference type="SUPFAM" id="SSF82689">
    <property type="entry name" value="Mechanosensitive channel protein MscS (YggB), C-terminal domain"/>
    <property type="match status" value="1"/>
</dbReference>
<dbReference type="SUPFAM" id="SSF51206">
    <property type="entry name" value="cAMP-binding domain-like"/>
    <property type="match status" value="1"/>
</dbReference>
<dbReference type="Gene3D" id="2.60.120.10">
    <property type="entry name" value="Jelly Rolls"/>
    <property type="match status" value="1"/>
</dbReference>
<proteinExistence type="inferred from homology"/>
<evidence type="ECO:0000256" key="5">
    <source>
        <dbReference type="ARBA" id="ARBA00022989"/>
    </source>
</evidence>
<feature type="transmembrane region" description="Helical" evidence="7">
    <location>
        <begin position="70"/>
        <end position="88"/>
    </location>
</feature>
<dbReference type="Pfam" id="PF21088">
    <property type="entry name" value="MS_channel_1st"/>
    <property type="match status" value="1"/>
</dbReference>
<dbReference type="Proteomes" id="UP001604335">
    <property type="component" value="Unassembled WGS sequence"/>
</dbReference>
<feature type="domain" description="Cyclic nucleotide-binding" evidence="8">
    <location>
        <begin position="328"/>
        <end position="445"/>
    </location>
</feature>
<keyword evidence="3" id="KW-1003">Cell membrane</keyword>
<dbReference type="InterPro" id="IPR052702">
    <property type="entry name" value="MscS-like_channel"/>
</dbReference>
<dbReference type="InterPro" id="IPR006685">
    <property type="entry name" value="MscS_channel_2nd"/>
</dbReference>
<dbReference type="Pfam" id="PF21082">
    <property type="entry name" value="MS_channel_3rd"/>
    <property type="match status" value="1"/>
</dbReference>
<dbReference type="InterPro" id="IPR000595">
    <property type="entry name" value="cNMP-bd_dom"/>
</dbReference>
<dbReference type="Gene3D" id="1.10.287.1260">
    <property type="match status" value="1"/>
</dbReference>
<dbReference type="InterPro" id="IPR010920">
    <property type="entry name" value="LSM_dom_sf"/>
</dbReference>
<protein>
    <submittedName>
        <fullName evidence="9">Cyclic nucleotide-binding domain-containing protein</fullName>
    </submittedName>
</protein>
<comment type="similarity">
    <text evidence="2">Belongs to the MscS (TC 1.A.23) family.</text>
</comment>
<dbReference type="InterPro" id="IPR011014">
    <property type="entry name" value="MscS_channel_TM-2"/>
</dbReference>
<dbReference type="InterPro" id="IPR023408">
    <property type="entry name" value="MscS_beta-dom_sf"/>
</dbReference>
<evidence type="ECO:0000256" key="7">
    <source>
        <dbReference type="SAM" id="Phobius"/>
    </source>
</evidence>
<dbReference type="SUPFAM" id="SSF82861">
    <property type="entry name" value="Mechanosensitive channel protein MscS (YggB), transmembrane region"/>
    <property type="match status" value="1"/>
</dbReference>
<organism evidence="9 10">
    <name type="scientific">Limnothrix redekei LRLZ20PSL1</name>
    <dbReference type="NCBI Taxonomy" id="3112953"/>
    <lineage>
        <taxon>Bacteria</taxon>
        <taxon>Bacillati</taxon>
        <taxon>Cyanobacteriota</taxon>
        <taxon>Cyanophyceae</taxon>
        <taxon>Pseudanabaenales</taxon>
        <taxon>Pseudanabaenaceae</taxon>
        <taxon>Limnothrix</taxon>
    </lineage>
</organism>
<dbReference type="SUPFAM" id="SSF50182">
    <property type="entry name" value="Sm-like ribonucleoproteins"/>
    <property type="match status" value="1"/>
</dbReference>
<dbReference type="InterPro" id="IPR049278">
    <property type="entry name" value="MS_channel_C"/>
</dbReference>
<dbReference type="PRINTS" id="PR00103">
    <property type="entry name" value="CAMPKINASE"/>
</dbReference>
<comment type="subcellular location">
    <subcellularLocation>
        <location evidence="1">Cell membrane</location>
        <topology evidence="1">Multi-pass membrane protein</topology>
    </subcellularLocation>
</comment>
<keyword evidence="10" id="KW-1185">Reference proteome</keyword>
<dbReference type="EMBL" id="JAZAQF010000081">
    <property type="protein sequence ID" value="MFG3818747.1"/>
    <property type="molecule type" value="Genomic_DNA"/>
</dbReference>
<keyword evidence="5 7" id="KW-1133">Transmembrane helix</keyword>
<dbReference type="CDD" id="cd00038">
    <property type="entry name" value="CAP_ED"/>
    <property type="match status" value="1"/>
</dbReference>
<keyword evidence="6 7" id="KW-0472">Membrane</keyword>
<evidence type="ECO:0000259" key="8">
    <source>
        <dbReference type="PROSITE" id="PS50042"/>
    </source>
</evidence>
<dbReference type="PROSITE" id="PS50042">
    <property type="entry name" value="CNMP_BINDING_3"/>
    <property type="match status" value="1"/>
</dbReference>
<evidence type="ECO:0000313" key="9">
    <source>
        <dbReference type="EMBL" id="MFG3818747.1"/>
    </source>
</evidence>
<comment type="caution">
    <text evidence="9">The sequence shown here is derived from an EMBL/GenBank/DDBJ whole genome shotgun (WGS) entry which is preliminary data.</text>
</comment>
<sequence>MNWLKPLQQGLLDLLQTPLFQLGETVISLGFLLQLVLYSALVYGGARIIKGFLQNRLLAKLRIDEGNRGPIAGIVSYSGGVLIFIMLLQSAGFNLNSLAVPAGALGVGVGLGLQNITKNFVGGLNLLLERKLRVGDFIEFDGLAGHVVEVALRSAVIRTLDGAHVIVPNSDLVEKRVINWHYNNLAARLHIKVSVAYSSDPLVVTELLLDVAYSESMVLDDPAPTVILLGLGDHGLDFDLRVWIRGYEREFDARHALNCAIEYRFHQQGIEIPFPQRDLWLRNPEVLYPLGRGSDPTAAVPLAPLAQRQIPSETRSSLLTESLKRVHYFSHLNDLDLRRVIECGYRQRLKPDEILFREGDPGNSFYIVLSGSVKVFVAELDKHLTDLAAGSFFGELALMLGIPRTATVSANEETLLFAINQQGFTELLRKHPPIAEVIVRELSVRQEELRDRQAQLRALGLIAADEDDSNPVQWVRKRIARLFDLGL</sequence>
<dbReference type="Gene3D" id="3.30.70.100">
    <property type="match status" value="1"/>
</dbReference>
<dbReference type="Pfam" id="PF00027">
    <property type="entry name" value="cNMP_binding"/>
    <property type="match status" value="1"/>
</dbReference>
<dbReference type="Pfam" id="PF00924">
    <property type="entry name" value="MS_channel_2nd"/>
    <property type="match status" value="1"/>
</dbReference>
<dbReference type="RefSeq" id="WP_393014269.1">
    <property type="nucleotide sequence ID" value="NZ_JAZAQF010000081.1"/>
</dbReference>
<gene>
    <name evidence="9" type="ORF">VPK24_13950</name>
</gene>
<dbReference type="InterPro" id="IPR014710">
    <property type="entry name" value="RmlC-like_jellyroll"/>
</dbReference>
<dbReference type="SMART" id="SM00100">
    <property type="entry name" value="cNMP"/>
    <property type="match status" value="1"/>
</dbReference>
<evidence type="ECO:0000256" key="3">
    <source>
        <dbReference type="ARBA" id="ARBA00022475"/>
    </source>
</evidence>
<dbReference type="InterPro" id="IPR049142">
    <property type="entry name" value="MS_channel_1st"/>
</dbReference>
<dbReference type="PANTHER" id="PTHR30347:SF1">
    <property type="entry name" value="MECHANOSENSITIVE CHANNEL MSCK"/>
    <property type="match status" value="1"/>
</dbReference>